<dbReference type="AlphaFoldDB" id="A0A6I2UJ27"/>
<evidence type="ECO:0000259" key="1">
    <source>
        <dbReference type="PROSITE" id="PS51918"/>
    </source>
</evidence>
<accession>A0A6I2UJ27</accession>
<dbReference type="GO" id="GO:0003824">
    <property type="term" value="F:catalytic activity"/>
    <property type="evidence" value="ECO:0007669"/>
    <property type="project" value="InterPro"/>
</dbReference>
<dbReference type="PROSITE" id="PS51918">
    <property type="entry name" value="RADICAL_SAM"/>
    <property type="match status" value="1"/>
</dbReference>
<evidence type="ECO:0000313" key="2">
    <source>
        <dbReference type="EMBL" id="MSU09012.1"/>
    </source>
</evidence>
<dbReference type="Gene3D" id="3.80.30.20">
    <property type="entry name" value="tm_1862 like domain"/>
    <property type="match status" value="1"/>
</dbReference>
<protein>
    <submittedName>
        <fullName evidence="2">Radical SAM protein</fullName>
    </submittedName>
</protein>
<gene>
    <name evidence="2" type="ORF">FYJ84_08445</name>
</gene>
<dbReference type="SMART" id="SM00729">
    <property type="entry name" value="Elp3"/>
    <property type="match status" value="1"/>
</dbReference>
<dbReference type="InterPro" id="IPR058240">
    <property type="entry name" value="rSAM_sf"/>
</dbReference>
<dbReference type="InterPro" id="IPR023404">
    <property type="entry name" value="rSAM_horseshoe"/>
</dbReference>
<dbReference type="SUPFAM" id="SSF102114">
    <property type="entry name" value="Radical SAM enzymes"/>
    <property type="match status" value="1"/>
</dbReference>
<dbReference type="InterPro" id="IPR045784">
    <property type="entry name" value="Radical_SAM_N2"/>
</dbReference>
<dbReference type="CDD" id="cd01335">
    <property type="entry name" value="Radical_SAM"/>
    <property type="match status" value="1"/>
</dbReference>
<dbReference type="EMBL" id="VUNR01000015">
    <property type="protein sequence ID" value="MSU09012.1"/>
    <property type="molecule type" value="Genomic_DNA"/>
</dbReference>
<dbReference type="GeneID" id="96778944"/>
<keyword evidence="3" id="KW-1185">Reference proteome</keyword>
<dbReference type="PANTHER" id="PTHR42731:SF5">
    <property type="entry name" value="RADICAL SAM DOMAIN PROTEIN"/>
    <property type="match status" value="1"/>
</dbReference>
<dbReference type="SFLD" id="SFLDS00029">
    <property type="entry name" value="Radical_SAM"/>
    <property type="match status" value="1"/>
</dbReference>
<dbReference type="InterPro" id="IPR007197">
    <property type="entry name" value="rSAM"/>
</dbReference>
<dbReference type="RefSeq" id="WP_154407178.1">
    <property type="nucleotide sequence ID" value="NZ_VUNR01000015.1"/>
</dbReference>
<dbReference type="Gene3D" id="3.40.50.280">
    <property type="entry name" value="Cobalamin-binding domain"/>
    <property type="match status" value="1"/>
</dbReference>
<dbReference type="Pfam" id="PF19864">
    <property type="entry name" value="Radical_SAM_N2"/>
    <property type="match status" value="1"/>
</dbReference>
<dbReference type="SFLD" id="SFLDG01082">
    <property type="entry name" value="B12-binding_domain_containing"/>
    <property type="match status" value="1"/>
</dbReference>
<name>A0A6I2UJ27_9FIRM</name>
<feature type="domain" description="Radical SAM core" evidence="1">
    <location>
        <begin position="230"/>
        <end position="457"/>
    </location>
</feature>
<dbReference type="GO" id="GO:0051536">
    <property type="term" value="F:iron-sulfur cluster binding"/>
    <property type="evidence" value="ECO:0007669"/>
    <property type="project" value="InterPro"/>
</dbReference>
<evidence type="ECO:0000313" key="3">
    <source>
        <dbReference type="Proteomes" id="UP000433181"/>
    </source>
</evidence>
<dbReference type="Proteomes" id="UP000433181">
    <property type="component" value="Unassembled WGS sequence"/>
</dbReference>
<sequence length="563" mass="63044">MVWKLKEQLKAQLARETGYYSRPSGGRHRFALAYPNSYFVGMSNLGLHIVYRLLNERQDTACERVFLPERKQQQAYEKARQPLMTMESQTGLNRFDIIGFVVSFEMDYFNILRMLELGKVVPMAADRGEQDALVIGGGPCATFNPEPLSLFFDAFIIGEGEAVLPGFMDVYHAKKLAGAGRQEILEALSHVPGVYVPSVHRPEKGEHQVVRQWQQNLDDFPGETVIYTEDTEFNLHLVEIARGCGRHCRFCMAGYCFRKPRNRSLEAIEKMLAGAKASGRRVGLMGAAISDYPEIDSLCREILGDGLSMSVASFRADSVTQELVDSLAASGLRTLTMAPEAGSSRMRAVVNKGIEEQHLLNAMDMGIRAGIRNFRLYIMIGLPGEEPEDIQAIVDMACRLKDFMEKHGAMGRLTLSINPFIPKPFTPFQWEPMAPLKYIQGALKSITSALRKRHNIEVIAESPRDAYVQAFLARGNRQAGEVLWEAYQAGGSKAIKSVLKARGSSLDEQVSRLRQLDEVLPWDVLDMGFTKAYLIKERQEACKAEPARTIRCFDGCHRCGVCK</sequence>
<reference evidence="2 3" key="1">
    <citation type="submission" date="2019-08" db="EMBL/GenBank/DDBJ databases">
        <title>In-depth cultivation of the pig gut microbiome towards novel bacterial diversity and tailored functional studies.</title>
        <authorList>
            <person name="Wylensek D."/>
            <person name="Hitch T.C.A."/>
            <person name="Clavel T."/>
        </authorList>
    </citation>
    <scope>NUCLEOTIDE SEQUENCE [LARGE SCALE GENOMIC DNA]</scope>
    <source>
        <strain evidence="2 3">WCA-693-APC-5D-A</strain>
    </source>
</reference>
<dbReference type="PANTHER" id="PTHR42731">
    <property type="entry name" value="SLL1084 PROTEIN"/>
    <property type="match status" value="1"/>
</dbReference>
<dbReference type="InterPro" id="IPR006638">
    <property type="entry name" value="Elp3/MiaA/NifB-like_rSAM"/>
</dbReference>
<dbReference type="Pfam" id="PF04055">
    <property type="entry name" value="Radical_SAM"/>
    <property type="match status" value="1"/>
</dbReference>
<organism evidence="2 3">
    <name type="scientific">Anaerovibrio slackiae</name>
    <dbReference type="NCBI Taxonomy" id="2652309"/>
    <lineage>
        <taxon>Bacteria</taxon>
        <taxon>Bacillati</taxon>
        <taxon>Bacillota</taxon>
        <taxon>Negativicutes</taxon>
        <taxon>Selenomonadales</taxon>
        <taxon>Selenomonadaceae</taxon>
        <taxon>Anaerovibrio</taxon>
    </lineage>
</organism>
<proteinExistence type="predicted"/>
<comment type="caution">
    <text evidence="2">The sequence shown here is derived from an EMBL/GenBank/DDBJ whole genome shotgun (WGS) entry which is preliminary data.</text>
</comment>